<dbReference type="Pfam" id="PF00497">
    <property type="entry name" value="SBP_bac_3"/>
    <property type="match status" value="1"/>
</dbReference>
<accession>A0ABS8W6L5</accession>
<dbReference type="PANTHER" id="PTHR35936">
    <property type="entry name" value="MEMBRANE-BOUND LYTIC MUREIN TRANSGLYCOSYLASE F"/>
    <property type="match status" value="1"/>
</dbReference>
<dbReference type="RefSeq" id="WP_233052172.1">
    <property type="nucleotide sequence ID" value="NZ_JAIMJA010000006.1"/>
</dbReference>
<evidence type="ECO:0000313" key="4">
    <source>
        <dbReference type="EMBL" id="MCE2594639.1"/>
    </source>
</evidence>
<dbReference type="Proteomes" id="UP001201273">
    <property type="component" value="Unassembled WGS sequence"/>
</dbReference>
<reference evidence="4 5" key="1">
    <citation type="journal article" date="2022" name="Environ. Microbiol. Rep.">
        <title>Eco-phylogenetic analyses reveal divergent evolution of vitamin B12 metabolism in the marine bacterial family 'Psychromonadaceae'.</title>
        <authorList>
            <person name="Jin X."/>
            <person name="Yang Y."/>
            <person name="Cao H."/>
            <person name="Gao B."/>
            <person name="Zhao Z."/>
        </authorList>
    </citation>
    <scope>NUCLEOTIDE SEQUENCE [LARGE SCALE GENOMIC DNA]</scope>
    <source>
        <strain evidence="4 5">MKS20</strain>
    </source>
</reference>
<keyword evidence="2" id="KW-0732">Signal</keyword>
<dbReference type="SMART" id="SM00062">
    <property type="entry name" value="PBPb"/>
    <property type="match status" value="1"/>
</dbReference>
<evidence type="ECO:0000256" key="2">
    <source>
        <dbReference type="ARBA" id="ARBA00022729"/>
    </source>
</evidence>
<dbReference type="SUPFAM" id="SSF53850">
    <property type="entry name" value="Periplasmic binding protein-like II"/>
    <property type="match status" value="1"/>
</dbReference>
<protein>
    <submittedName>
        <fullName evidence="4">Transporter substrate-binding domain-containing protein</fullName>
    </submittedName>
</protein>
<comment type="similarity">
    <text evidence="1">Belongs to the bacterial solute-binding protein 3 family.</text>
</comment>
<name>A0ABS8W6L5_9GAMM</name>
<organism evidence="4 5">
    <name type="scientific">Motilimonas cestriensis</name>
    <dbReference type="NCBI Taxonomy" id="2742685"/>
    <lineage>
        <taxon>Bacteria</taxon>
        <taxon>Pseudomonadati</taxon>
        <taxon>Pseudomonadota</taxon>
        <taxon>Gammaproteobacteria</taxon>
        <taxon>Alteromonadales</taxon>
        <taxon>Alteromonadales genera incertae sedis</taxon>
        <taxon>Motilimonas</taxon>
    </lineage>
</organism>
<dbReference type="EMBL" id="JAIMJA010000006">
    <property type="protein sequence ID" value="MCE2594639.1"/>
    <property type="molecule type" value="Genomic_DNA"/>
</dbReference>
<dbReference type="PANTHER" id="PTHR35936:SF6">
    <property type="entry name" value="AMINO ACID ABC TRANSPORTER SUBSTRATE-BINDING PAAT FAMILY PROTEIN"/>
    <property type="match status" value="1"/>
</dbReference>
<evidence type="ECO:0000259" key="3">
    <source>
        <dbReference type="SMART" id="SM00062"/>
    </source>
</evidence>
<proteinExistence type="inferred from homology"/>
<evidence type="ECO:0000313" key="5">
    <source>
        <dbReference type="Proteomes" id="UP001201273"/>
    </source>
</evidence>
<evidence type="ECO:0000256" key="1">
    <source>
        <dbReference type="ARBA" id="ARBA00010333"/>
    </source>
</evidence>
<dbReference type="InterPro" id="IPR001638">
    <property type="entry name" value="Solute-binding_3/MltF_N"/>
</dbReference>
<gene>
    <name evidence="4" type="ORF">K6Y31_07405</name>
</gene>
<dbReference type="Gene3D" id="3.40.190.10">
    <property type="entry name" value="Periplasmic binding protein-like II"/>
    <property type="match status" value="2"/>
</dbReference>
<feature type="domain" description="Solute-binding protein family 3/N-terminal" evidence="3">
    <location>
        <begin position="22"/>
        <end position="244"/>
    </location>
</feature>
<comment type="caution">
    <text evidence="4">The sequence shown here is derived from an EMBL/GenBank/DDBJ whole genome shotgun (WGS) entry which is preliminary data.</text>
</comment>
<sequence>MKLGLVLFICIIWFETALAKPQLVVNYAPSDNAPYVFLGPRGAESGIIVELMDELARRADVDVSYQQVARKRLEYSLQNGKIHVVVTSNPKWLAEPDKVDWALPIFDEKNVIVIRRDSPNIIKVEDLIGLTLGTVLGYAYPEIDNELTNGLVVRSDSLEVMHNLTRLKAGRLDAVVTSDIQGAWLIKESGYQNDLVFASFLVSEQKITPAISKLSPVPLEQVNQILQSMLDDGFIAKLLQKYSD</sequence>
<keyword evidence="5" id="KW-1185">Reference proteome</keyword>